<dbReference type="InterPro" id="IPR050469">
    <property type="entry name" value="Diguanylate_Cyclase"/>
</dbReference>
<keyword evidence="4" id="KW-0808">Transferase</keyword>
<dbReference type="SMART" id="SM00267">
    <property type="entry name" value="GGDEF"/>
    <property type="match status" value="1"/>
</dbReference>
<dbReference type="SUPFAM" id="SSF55073">
    <property type="entry name" value="Nucleotide cyclase"/>
    <property type="match status" value="1"/>
</dbReference>
<dbReference type="Gene3D" id="3.30.450.40">
    <property type="match status" value="1"/>
</dbReference>
<evidence type="ECO:0000259" key="3">
    <source>
        <dbReference type="PROSITE" id="PS50887"/>
    </source>
</evidence>
<organism evidence="4">
    <name type="scientific">uncultured Desulfobacterium sp</name>
    <dbReference type="NCBI Taxonomy" id="201089"/>
    <lineage>
        <taxon>Bacteria</taxon>
        <taxon>Pseudomonadati</taxon>
        <taxon>Thermodesulfobacteriota</taxon>
        <taxon>Desulfobacteria</taxon>
        <taxon>Desulfobacterales</taxon>
        <taxon>Desulfobacteriaceae</taxon>
        <taxon>Desulfobacterium</taxon>
        <taxon>environmental samples</taxon>
    </lineage>
</organism>
<evidence type="ECO:0000256" key="1">
    <source>
        <dbReference type="ARBA" id="ARBA00012528"/>
    </source>
</evidence>
<evidence type="ECO:0000256" key="2">
    <source>
        <dbReference type="ARBA" id="ARBA00034247"/>
    </source>
</evidence>
<dbReference type="SUPFAM" id="SSF55781">
    <property type="entry name" value="GAF domain-like"/>
    <property type="match status" value="1"/>
</dbReference>
<feature type="domain" description="GGDEF" evidence="3">
    <location>
        <begin position="200"/>
        <end position="338"/>
    </location>
</feature>
<dbReference type="PANTHER" id="PTHR45138">
    <property type="entry name" value="REGULATORY COMPONENTS OF SENSORY TRANSDUCTION SYSTEM"/>
    <property type="match status" value="1"/>
</dbReference>
<reference evidence="4" key="1">
    <citation type="submission" date="2018-01" db="EMBL/GenBank/DDBJ databases">
        <authorList>
            <person name="Regsiter A."/>
            <person name="William W."/>
        </authorList>
    </citation>
    <scope>NUCLEOTIDE SEQUENCE</scope>
    <source>
        <strain evidence="4">TRIP AH-1</strain>
    </source>
</reference>
<dbReference type="PROSITE" id="PS50887">
    <property type="entry name" value="GGDEF"/>
    <property type="match status" value="1"/>
</dbReference>
<dbReference type="GO" id="GO:0052621">
    <property type="term" value="F:diguanylate cyclase activity"/>
    <property type="evidence" value="ECO:0007669"/>
    <property type="project" value="UniProtKB-EC"/>
</dbReference>
<dbReference type="EMBL" id="OJIN01000223">
    <property type="protein sequence ID" value="SPD75911.1"/>
    <property type="molecule type" value="Genomic_DNA"/>
</dbReference>
<dbReference type="AlphaFoldDB" id="A0A445N2J3"/>
<proteinExistence type="predicted"/>
<dbReference type="Pfam" id="PF00990">
    <property type="entry name" value="GGDEF"/>
    <property type="match status" value="1"/>
</dbReference>
<dbReference type="InterPro" id="IPR029787">
    <property type="entry name" value="Nucleotide_cyclase"/>
</dbReference>
<evidence type="ECO:0000313" key="4">
    <source>
        <dbReference type="EMBL" id="SPD75911.1"/>
    </source>
</evidence>
<name>A0A445N2J3_9BACT</name>
<dbReference type="PANTHER" id="PTHR45138:SF9">
    <property type="entry name" value="DIGUANYLATE CYCLASE DGCM-RELATED"/>
    <property type="match status" value="1"/>
</dbReference>
<protein>
    <recommendedName>
        <fullName evidence="1">diguanylate cyclase</fullName>
        <ecNumber evidence="1">2.7.7.65</ecNumber>
    </recommendedName>
</protein>
<comment type="catalytic activity">
    <reaction evidence="2">
        <text>2 GTP = 3',3'-c-di-GMP + 2 diphosphate</text>
        <dbReference type="Rhea" id="RHEA:24898"/>
        <dbReference type="ChEBI" id="CHEBI:33019"/>
        <dbReference type="ChEBI" id="CHEBI:37565"/>
        <dbReference type="ChEBI" id="CHEBI:58805"/>
        <dbReference type="EC" id="2.7.7.65"/>
    </reaction>
</comment>
<dbReference type="InterPro" id="IPR000160">
    <property type="entry name" value="GGDEF_dom"/>
</dbReference>
<dbReference type="NCBIfam" id="TIGR00254">
    <property type="entry name" value="GGDEF"/>
    <property type="match status" value="1"/>
</dbReference>
<dbReference type="FunFam" id="3.30.70.270:FF:000001">
    <property type="entry name" value="Diguanylate cyclase domain protein"/>
    <property type="match status" value="1"/>
</dbReference>
<dbReference type="InterPro" id="IPR043128">
    <property type="entry name" value="Rev_trsase/Diguanyl_cyclase"/>
</dbReference>
<dbReference type="InterPro" id="IPR029016">
    <property type="entry name" value="GAF-like_dom_sf"/>
</dbReference>
<dbReference type="EC" id="2.7.7.65" evidence="1"/>
<dbReference type="Gene3D" id="3.30.70.270">
    <property type="match status" value="1"/>
</dbReference>
<gene>
    <name evidence="4" type="ORF">PITCH_A780041</name>
</gene>
<sequence>MNQKETALWELIDKMEQQLSQFQDKMDISQIWEIFLDDIKNLINIEFSALFLENENTHEFILHQVTPSARKDICKEEQLLQIECGMFASIIKRRRPGLVPSLAYKGNKKLMLFILPFSTVKRTRGVAFLFTQIEESSLTKEDDRHMEISTKLCSLVIDNTLLYEEKKSLSITDSLTGSYNRTYLIEHLPQEIKRATRYGRPLSLVLCDIDHFKNINDKYGHQIGDRVLREFVQCLTDLIRSDLDWLARYGGEEFLLVLPETDVKSAVSQAERLRKNLSKRVIETPENRLHITASFGVTGFSPVSPEDKIHYEALINCADKYMYQAKHEGRNRVIGGPFAAQI</sequence>
<keyword evidence="4" id="KW-0548">Nucleotidyltransferase</keyword>
<dbReference type="CDD" id="cd01949">
    <property type="entry name" value="GGDEF"/>
    <property type="match status" value="1"/>
</dbReference>
<accession>A0A445N2J3</accession>